<protein>
    <recommendedName>
        <fullName evidence="3">pectinesterase</fullName>
        <ecNumber evidence="3">3.1.1.11</ecNumber>
    </recommendedName>
</protein>
<feature type="domain" description="Pectinesterase catalytic" evidence="7">
    <location>
        <begin position="158"/>
        <end position="369"/>
    </location>
</feature>
<dbReference type="Pfam" id="PF01095">
    <property type="entry name" value="Pectinesterase"/>
    <property type="match status" value="1"/>
</dbReference>
<keyword evidence="4" id="KW-0378">Hydrolase</keyword>
<comment type="caution">
    <text evidence="8">The sequence shown here is derived from an EMBL/GenBank/DDBJ whole genome shotgun (WGS) entry which is preliminary data.</text>
</comment>
<dbReference type="InterPro" id="IPR000070">
    <property type="entry name" value="Pectinesterase_cat"/>
</dbReference>
<comment type="pathway">
    <text evidence="1">Glycan metabolism; pectin degradation; 2-dehydro-3-deoxy-D-gluconate from pectin: step 1/5.</text>
</comment>
<dbReference type="EC" id="3.1.1.11" evidence="3"/>
<evidence type="ECO:0000313" key="8">
    <source>
        <dbReference type="EMBL" id="KAJ3121283.1"/>
    </source>
</evidence>
<gene>
    <name evidence="8" type="ORF">HK100_012438</name>
</gene>
<dbReference type="GO" id="GO:0030599">
    <property type="term" value="F:pectinesterase activity"/>
    <property type="evidence" value="ECO:0007669"/>
    <property type="project" value="UniProtKB-EC"/>
</dbReference>
<feature type="signal peptide" evidence="6">
    <location>
        <begin position="1"/>
        <end position="17"/>
    </location>
</feature>
<name>A0AAD5SZR5_9FUNG</name>
<evidence type="ECO:0000256" key="2">
    <source>
        <dbReference type="ARBA" id="ARBA00008891"/>
    </source>
</evidence>
<keyword evidence="5" id="KW-0063">Aspartyl esterase</keyword>
<dbReference type="GO" id="GO:0045490">
    <property type="term" value="P:pectin catabolic process"/>
    <property type="evidence" value="ECO:0007669"/>
    <property type="project" value="TreeGrafter"/>
</dbReference>
<evidence type="ECO:0000256" key="4">
    <source>
        <dbReference type="ARBA" id="ARBA00022801"/>
    </source>
</evidence>
<dbReference type="PANTHER" id="PTHR31321">
    <property type="entry name" value="ACYL-COA THIOESTER HYDROLASE YBHC-RELATED"/>
    <property type="match status" value="1"/>
</dbReference>
<proteinExistence type="inferred from homology"/>
<dbReference type="EMBL" id="JADGJH010000893">
    <property type="protein sequence ID" value="KAJ3121283.1"/>
    <property type="molecule type" value="Genomic_DNA"/>
</dbReference>
<evidence type="ECO:0000259" key="7">
    <source>
        <dbReference type="Pfam" id="PF01095"/>
    </source>
</evidence>
<organism evidence="8 9">
    <name type="scientific">Physocladia obscura</name>
    <dbReference type="NCBI Taxonomy" id="109957"/>
    <lineage>
        <taxon>Eukaryota</taxon>
        <taxon>Fungi</taxon>
        <taxon>Fungi incertae sedis</taxon>
        <taxon>Chytridiomycota</taxon>
        <taxon>Chytridiomycota incertae sedis</taxon>
        <taxon>Chytridiomycetes</taxon>
        <taxon>Chytridiales</taxon>
        <taxon>Chytriomycetaceae</taxon>
        <taxon>Physocladia</taxon>
    </lineage>
</organism>
<dbReference type="PANTHER" id="PTHR31321:SF137">
    <property type="entry name" value="PECTIN METHYL ESTERASE (EUROFUNG)"/>
    <property type="match status" value="1"/>
</dbReference>
<evidence type="ECO:0000256" key="6">
    <source>
        <dbReference type="SAM" id="SignalP"/>
    </source>
</evidence>
<dbReference type="AlphaFoldDB" id="A0AAD5SZR5"/>
<dbReference type="InterPro" id="IPR011050">
    <property type="entry name" value="Pectin_lyase_fold/virulence"/>
</dbReference>
<evidence type="ECO:0000256" key="1">
    <source>
        <dbReference type="ARBA" id="ARBA00005184"/>
    </source>
</evidence>
<sequence>MIALVSVLLASFVIASCTEPDQTIDACTLAKCQAVTNTENPIAECPPNTLLVSNSTEYPTAFHSVQSAVQSLPNDTSAYQILILSGSYVEQVNVSRVGPVYLLGQTSTPSNRTFNTVQISWAAWAGTGDNAYTATLTVAPDLNAALTGSGPTGFAVPNTTIFGNTDFRAYNIDFINDYKPYAGSPSLALSVGYANTGFYRSRFYSYQDTIYVGKLGNAYFYDNEIAGQTDFFYGFGTAWIQSSLVTLRSCGGGITAWKGTNTTFVNSYGVYIHDSTILKANSSLDITHKCALGRPWNAEHRSVFANTYFDDSIRPDGYIEWSVSTPRIGVNTTMAVYNDFGPGYNLTALEANSNITTVFTEQQYERYSTTSRVFQDPFSGEYGNDQWIENYPTCTSYN</sequence>
<dbReference type="Proteomes" id="UP001211907">
    <property type="component" value="Unassembled WGS sequence"/>
</dbReference>
<evidence type="ECO:0000313" key="9">
    <source>
        <dbReference type="Proteomes" id="UP001211907"/>
    </source>
</evidence>
<reference evidence="8" key="1">
    <citation type="submission" date="2020-05" db="EMBL/GenBank/DDBJ databases">
        <title>Phylogenomic resolution of chytrid fungi.</title>
        <authorList>
            <person name="Stajich J.E."/>
            <person name="Amses K."/>
            <person name="Simmons R."/>
            <person name="Seto K."/>
            <person name="Myers J."/>
            <person name="Bonds A."/>
            <person name="Quandt C.A."/>
            <person name="Barry K."/>
            <person name="Liu P."/>
            <person name="Grigoriev I."/>
            <person name="Longcore J.E."/>
            <person name="James T.Y."/>
        </authorList>
    </citation>
    <scope>NUCLEOTIDE SEQUENCE</scope>
    <source>
        <strain evidence="8">JEL0513</strain>
    </source>
</reference>
<accession>A0AAD5SZR5</accession>
<comment type="similarity">
    <text evidence="2">Belongs to the pectinesterase family.</text>
</comment>
<keyword evidence="9" id="KW-1185">Reference proteome</keyword>
<dbReference type="SUPFAM" id="SSF51126">
    <property type="entry name" value="Pectin lyase-like"/>
    <property type="match status" value="1"/>
</dbReference>
<keyword evidence="6" id="KW-0732">Signal</keyword>
<feature type="chain" id="PRO_5042237564" description="pectinesterase" evidence="6">
    <location>
        <begin position="18"/>
        <end position="398"/>
    </location>
</feature>
<dbReference type="InterPro" id="IPR012334">
    <property type="entry name" value="Pectin_lyas_fold"/>
</dbReference>
<dbReference type="GO" id="GO:0042545">
    <property type="term" value="P:cell wall modification"/>
    <property type="evidence" value="ECO:0007669"/>
    <property type="project" value="InterPro"/>
</dbReference>
<dbReference type="Gene3D" id="2.160.20.10">
    <property type="entry name" value="Single-stranded right-handed beta-helix, Pectin lyase-like"/>
    <property type="match status" value="1"/>
</dbReference>
<evidence type="ECO:0000256" key="3">
    <source>
        <dbReference type="ARBA" id="ARBA00013229"/>
    </source>
</evidence>
<evidence type="ECO:0000256" key="5">
    <source>
        <dbReference type="ARBA" id="ARBA00023085"/>
    </source>
</evidence>